<feature type="transmembrane region" description="Helical" evidence="1">
    <location>
        <begin position="9"/>
        <end position="25"/>
    </location>
</feature>
<feature type="transmembrane region" description="Helical" evidence="1">
    <location>
        <begin position="543"/>
        <end position="563"/>
    </location>
</feature>
<dbReference type="InterPro" id="IPR019863">
    <property type="entry name" value="Motility-assoc_ABC-rel_GldG"/>
</dbReference>
<dbReference type="RefSeq" id="WP_119053193.1">
    <property type="nucleotide sequence ID" value="NZ_CP032157.1"/>
</dbReference>
<keyword evidence="1" id="KW-0812">Transmembrane</keyword>
<keyword evidence="1" id="KW-0472">Membrane</keyword>
<keyword evidence="1" id="KW-1133">Transmembrane helix</keyword>
<dbReference type="Pfam" id="PF23357">
    <property type="entry name" value="DUF7088"/>
    <property type="match status" value="1"/>
</dbReference>
<evidence type="ECO:0000259" key="3">
    <source>
        <dbReference type="Pfam" id="PF23357"/>
    </source>
</evidence>
<dbReference type="Proteomes" id="UP000263900">
    <property type="component" value="Chromosome"/>
</dbReference>
<evidence type="ECO:0000256" key="1">
    <source>
        <dbReference type="SAM" id="Phobius"/>
    </source>
</evidence>
<sequence length="569" mass="63785">MKKLFASKYWWVPVLIVLVGINYLASQAHFRIDLTQEKRYTLSAPTKKMLRELGDQVTVTVLLDGEMPAGFKRLANSARELLQEFKETGKANVQFRFQRPGVDPADSTSAFSMDSLMRMGLKPTNVRVKAKEGEGEEQRYLFPGALVSYHDRVIPVDFLQSTKATDGDPFSTLNNAEALLEFKLAHAIQKITAETVPAVGYLLGNGEPLTYNVYDLVERTLKLNYGFGFVPIDSVNVIPQEFNALVIMKPTIRFTEAQKLKLDQYIMHGGKVIWLIDKLDASLDSLMRKKSDFVAFDFGLNLDDLLFRYGVRINPDLVQDLQCDRLPLVVGNMGDKPQMELQSWPYFPLLASYSGHPIAKNMDLVLSMFPNSIDTVKATGVHKTVLLASSANSRSLSTPAIVSLNSLKTEEDVKTFNKVNIPVAVLLEGKFSSLFTNRLSQASMDTLAGLYKQPFRAAPVQDNKMIVIADGDIASNIVTQTQGPLAMGYNQFTNYQYANKDFILNCIEYLVNPSGILETRAKDYTLRLLDPGKVEAEKTQWQLINIAVPVLLVIAFGFVYQALRKRKYQ</sequence>
<gene>
    <name evidence="4" type="primary">gldG</name>
    <name evidence="4" type="ORF">D3H65_26510</name>
</gene>
<evidence type="ECO:0000313" key="4">
    <source>
        <dbReference type="EMBL" id="AXY77317.1"/>
    </source>
</evidence>
<dbReference type="AlphaFoldDB" id="A0A3B7MTY4"/>
<keyword evidence="5" id="KW-1185">Reference proteome</keyword>
<feature type="domain" description="DUF7088" evidence="3">
    <location>
        <begin position="36"/>
        <end position="148"/>
    </location>
</feature>
<dbReference type="Pfam" id="PF09822">
    <property type="entry name" value="ABC_transp_aux"/>
    <property type="match status" value="1"/>
</dbReference>
<organism evidence="4 5">
    <name type="scientific">Paraflavitalea soli</name>
    <dbReference type="NCBI Taxonomy" id="2315862"/>
    <lineage>
        <taxon>Bacteria</taxon>
        <taxon>Pseudomonadati</taxon>
        <taxon>Bacteroidota</taxon>
        <taxon>Chitinophagia</taxon>
        <taxon>Chitinophagales</taxon>
        <taxon>Chitinophagaceae</taxon>
        <taxon>Paraflavitalea</taxon>
    </lineage>
</organism>
<dbReference type="EMBL" id="CP032157">
    <property type="protein sequence ID" value="AXY77317.1"/>
    <property type="molecule type" value="Genomic_DNA"/>
</dbReference>
<proteinExistence type="predicted"/>
<dbReference type="KEGG" id="pseg:D3H65_26510"/>
<reference evidence="4 5" key="1">
    <citation type="submission" date="2018-09" db="EMBL/GenBank/DDBJ databases">
        <title>Genome sequencing of strain 6GH32-13.</title>
        <authorList>
            <person name="Weon H.-Y."/>
            <person name="Heo J."/>
            <person name="Kwon S.-W."/>
        </authorList>
    </citation>
    <scope>NUCLEOTIDE SEQUENCE [LARGE SCALE GENOMIC DNA]</scope>
    <source>
        <strain evidence="4 5">5GH32-13</strain>
    </source>
</reference>
<name>A0A3B7MTY4_9BACT</name>
<dbReference type="NCBIfam" id="TIGR03521">
    <property type="entry name" value="GldG"/>
    <property type="match status" value="1"/>
</dbReference>
<dbReference type="OrthoDB" id="9777219at2"/>
<evidence type="ECO:0000259" key="2">
    <source>
        <dbReference type="Pfam" id="PF09822"/>
    </source>
</evidence>
<dbReference type="InterPro" id="IPR055396">
    <property type="entry name" value="DUF7088"/>
</dbReference>
<feature type="domain" description="ABC-type uncharacterised transport system" evidence="2">
    <location>
        <begin position="197"/>
        <end position="506"/>
    </location>
</feature>
<dbReference type="InterPro" id="IPR019196">
    <property type="entry name" value="ABC_transp_unknown"/>
</dbReference>
<evidence type="ECO:0000313" key="5">
    <source>
        <dbReference type="Proteomes" id="UP000263900"/>
    </source>
</evidence>
<protein>
    <submittedName>
        <fullName evidence="4">Gliding motility-associated ABC transporter substrate-binding protein GldG</fullName>
    </submittedName>
</protein>
<accession>A0A3B7MTY4</accession>